<dbReference type="VEuPathDB" id="PlasmoDB:PGSY75_0216400"/>
<protein>
    <submittedName>
        <fullName evidence="2">Putative vacuolar protein sorting-associated protein 45</fullName>
    </submittedName>
</protein>
<dbReference type="Gene3D" id="1.25.40.60">
    <property type="match status" value="1"/>
</dbReference>
<accession>A0A151LWM6</accession>
<dbReference type="GeneID" id="29774444"/>
<evidence type="ECO:0000256" key="1">
    <source>
        <dbReference type="ARBA" id="ARBA00009884"/>
    </source>
</evidence>
<organism evidence="2 3">
    <name type="scientific">Plasmodium gaboni</name>
    <dbReference type="NCBI Taxonomy" id="647221"/>
    <lineage>
        <taxon>Eukaryota</taxon>
        <taxon>Sar</taxon>
        <taxon>Alveolata</taxon>
        <taxon>Apicomplexa</taxon>
        <taxon>Aconoidasida</taxon>
        <taxon>Haemosporida</taxon>
        <taxon>Plasmodiidae</taxon>
        <taxon>Plasmodium</taxon>
        <taxon>Plasmodium (Laverania)</taxon>
    </lineage>
</organism>
<evidence type="ECO:0000313" key="3">
    <source>
        <dbReference type="Proteomes" id="UP000076004"/>
    </source>
</evidence>
<dbReference type="PANTHER" id="PTHR11679">
    <property type="entry name" value="VESICLE PROTEIN SORTING-ASSOCIATED"/>
    <property type="match status" value="1"/>
</dbReference>
<comment type="similarity">
    <text evidence="1">Belongs to the STXBP/unc-18/SEC1 family.</text>
</comment>
<evidence type="ECO:0000313" key="2">
    <source>
        <dbReference type="EMBL" id="KYO03594.1"/>
    </source>
</evidence>
<dbReference type="InterPro" id="IPR043127">
    <property type="entry name" value="Sec-1-like_dom3a"/>
</dbReference>
<dbReference type="AlphaFoldDB" id="A0A151LWM6"/>
<dbReference type="Gene3D" id="3.40.50.2060">
    <property type="match status" value="1"/>
</dbReference>
<dbReference type="InterPro" id="IPR036045">
    <property type="entry name" value="Sec1-like_sf"/>
</dbReference>
<dbReference type="InterPro" id="IPR027482">
    <property type="entry name" value="Sec1-like_dom2"/>
</dbReference>
<dbReference type="GO" id="GO:0016192">
    <property type="term" value="P:vesicle-mediated transport"/>
    <property type="evidence" value="ECO:0007669"/>
    <property type="project" value="InterPro"/>
</dbReference>
<dbReference type="PIRSF" id="PIRSF005715">
    <property type="entry name" value="VPS45_Sec1"/>
    <property type="match status" value="1"/>
</dbReference>
<gene>
    <name evidence="2" type="ORF">PGSY75_0216400</name>
</gene>
<dbReference type="RefSeq" id="XP_018643818.1">
    <property type="nucleotide sequence ID" value="XM_018783828.1"/>
</dbReference>
<dbReference type="InterPro" id="IPR043154">
    <property type="entry name" value="Sec-1-like_dom1"/>
</dbReference>
<dbReference type="EMBL" id="LVLB01000003">
    <property type="protein sequence ID" value="KYO03594.1"/>
    <property type="molecule type" value="Genomic_DNA"/>
</dbReference>
<comment type="caution">
    <text evidence="2">The sequence shown here is derived from an EMBL/GenBank/DDBJ whole genome shotgun (WGS) entry which is preliminary data.</text>
</comment>
<dbReference type="Gene3D" id="3.40.50.1910">
    <property type="match status" value="1"/>
</dbReference>
<sequence>MEHNPYVFKSLVNIYEEYLNLIIHRVKGYKVLVLDDETKSIISLIFSHSYILEKEIFLTLNFNDKNIFDDIYNNNDKKENIDFMNYKIKNLKHLKVIFLLRPTYTNILKLMSELKKPLFSEYYIFFTNTVNDIYIEKLAKADEFDVIKNILEYYIDTYVLHDYLFHLNIDYTSFLYKNDNKFVEKEKKKKELNYFKQYKNNINSNKNHSSDINYEKLTIEEFNKQVEENNTNNMIYDENNNDNIIFNSHFNLSSEHINNSNITLYENQIVQRIIDGLFSFLCCVRQVPDVIYNKHSKICKHIIDMLKEKMLRHQSVFDNILDIYEKYNDDMEKKKQKKLLEMNNEPNYQFNHLMNQNMNDIIEGDACYFLILDRNEDPITPLLTQWTYQSMLHELIGIENNKINLNSNNKEEEQIVMSCNYDDFYNEHLFDNFGDLGQAVKNYVDIYQAETSKKTNLESIDDIQKFIDIYPNYKKLSGNVTKHVNILHKFSDLVQKRQLFYISELEQSIACYHIKNDHFKQVIDTIKNYTYTNYDVLRLSLLYSLKYADEQHINIIKNELAKRNIQKDQILLIDALLLYSSQQTKYNQLFKEQTFLNLAKTTITRTIKGTSNVFTLHKSYLYYLLEDIIKYKINTQLYTTTNLLHTEPNLNKKINSIVVFFIGGATYEEYRDVQYLSKKYNISIVLGSTHVHNSQSFLADVLQLIKK</sequence>
<dbReference type="KEGG" id="pgab:PGSY75_0216400"/>
<name>A0A151LWM6_9APIC</name>
<dbReference type="Pfam" id="PF00995">
    <property type="entry name" value="Sec1"/>
    <property type="match status" value="2"/>
</dbReference>
<dbReference type="Gene3D" id="3.90.830.10">
    <property type="entry name" value="Syntaxin Binding Protein 1, Chain A, domain 2"/>
    <property type="match status" value="1"/>
</dbReference>
<proteinExistence type="inferred from homology"/>
<dbReference type="SUPFAM" id="SSF56815">
    <property type="entry name" value="Sec1/munc18-like (SM) proteins"/>
    <property type="match status" value="1"/>
</dbReference>
<reference evidence="2 3" key="1">
    <citation type="journal article" date="2016" name="Nat. Commun.">
        <title>Genomes of cryptic chimpanzee Plasmodium species reveal key evolutionary events leading to human malaria.</title>
        <authorList>
            <person name="Sundararaman S.A."/>
            <person name="Plenderleith L.J."/>
            <person name="Liu W."/>
            <person name="Loy D.E."/>
            <person name="Learn G.H."/>
            <person name="Li Y."/>
            <person name="Shaw K.S."/>
            <person name="Ayouba A."/>
            <person name="Peeters M."/>
            <person name="Speede S."/>
            <person name="Shaw G.M."/>
            <person name="Bushman F.D."/>
            <person name="Brisson D."/>
            <person name="Rayner J.C."/>
            <person name="Sharp P.M."/>
            <person name="Hahn B.H."/>
        </authorList>
    </citation>
    <scope>NUCLEOTIDE SEQUENCE [LARGE SCALE GENOMIC DNA]</scope>
    <source>
        <strain evidence="2 3">SY75</strain>
    </source>
</reference>
<dbReference type="Proteomes" id="UP000076004">
    <property type="component" value="Chromosome 2"/>
</dbReference>
<dbReference type="VEuPathDB" id="PlasmoDB:PGABG01_0214100"/>
<dbReference type="InterPro" id="IPR001619">
    <property type="entry name" value="Sec1-like"/>
</dbReference>